<dbReference type="Proteomes" id="UP001058974">
    <property type="component" value="Chromosome 6"/>
</dbReference>
<dbReference type="AlphaFoldDB" id="A0A9D5A6A6"/>
<dbReference type="EMBL" id="JAMSHJ010000006">
    <property type="protein sequence ID" value="KAI5396083.1"/>
    <property type="molecule type" value="Genomic_DNA"/>
</dbReference>
<proteinExistence type="predicted"/>
<keyword evidence="4" id="KW-1185">Reference proteome</keyword>
<dbReference type="PANTHER" id="PTHR47718:SF13">
    <property type="entry name" value="OS09G0290500 PROTEIN"/>
    <property type="match status" value="1"/>
</dbReference>
<protein>
    <recommendedName>
        <fullName evidence="2">FAR1 domain-containing protein</fullName>
    </recommendedName>
</protein>
<gene>
    <name evidence="3" type="ORF">KIW84_062325</name>
</gene>
<feature type="domain" description="FAR1" evidence="2">
    <location>
        <begin position="109"/>
        <end position="183"/>
    </location>
</feature>
<comment type="caution">
    <text evidence="3">The sequence shown here is derived from an EMBL/GenBank/DDBJ whole genome shotgun (WGS) entry which is preliminary data.</text>
</comment>
<reference evidence="3 4" key="1">
    <citation type="journal article" date="2022" name="Nat. Genet.">
        <title>Improved pea reference genome and pan-genome highlight genomic features and evolutionary characteristics.</title>
        <authorList>
            <person name="Yang T."/>
            <person name="Liu R."/>
            <person name="Luo Y."/>
            <person name="Hu S."/>
            <person name="Wang D."/>
            <person name="Wang C."/>
            <person name="Pandey M.K."/>
            <person name="Ge S."/>
            <person name="Xu Q."/>
            <person name="Li N."/>
            <person name="Li G."/>
            <person name="Huang Y."/>
            <person name="Saxena R.K."/>
            <person name="Ji Y."/>
            <person name="Li M."/>
            <person name="Yan X."/>
            <person name="He Y."/>
            <person name="Liu Y."/>
            <person name="Wang X."/>
            <person name="Xiang C."/>
            <person name="Varshney R.K."/>
            <person name="Ding H."/>
            <person name="Gao S."/>
            <person name="Zong X."/>
        </authorList>
    </citation>
    <scope>NUCLEOTIDE SEQUENCE [LARGE SCALE GENOMIC DNA]</scope>
    <source>
        <strain evidence="3 4">cv. Zhongwan 6</strain>
    </source>
</reference>
<feature type="region of interest" description="Disordered" evidence="1">
    <location>
        <begin position="75"/>
        <end position="98"/>
    </location>
</feature>
<accession>A0A9D5A6A6</accession>
<evidence type="ECO:0000259" key="2">
    <source>
        <dbReference type="Pfam" id="PF03101"/>
    </source>
</evidence>
<name>A0A9D5A6A6_PEA</name>
<evidence type="ECO:0000313" key="3">
    <source>
        <dbReference type="EMBL" id="KAI5396083.1"/>
    </source>
</evidence>
<dbReference type="Gramene" id="Psat06G0232500-T1">
    <property type="protein sequence ID" value="KAI5396083.1"/>
    <property type="gene ID" value="KIW84_062325"/>
</dbReference>
<dbReference type="Pfam" id="PF03101">
    <property type="entry name" value="FAR1"/>
    <property type="match status" value="1"/>
</dbReference>
<dbReference type="Gramene" id="Psat6g085800.1">
    <property type="protein sequence ID" value="Psat6g085800.1.cds"/>
    <property type="gene ID" value="Psat6g085800"/>
</dbReference>
<evidence type="ECO:0000313" key="4">
    <source>
        <dbReference type="Proteomes" id="UP001058974"/>
    </source>
</evidence>
<evidence type="ECO:0000256" key="1">
    <source>
        <dbReference type="SAM" id="MobiDB-lite"/>
    </source>
</evidence>
<dbReference type="PANTHER" id="PTHR47718">
    <property type="entry name" value="OS01G0519700 PROTEIN"/>
    <property type="match status" value="1"/>
</dbReference>
<dbReference type="InterPro" id="IPR004330">
    <property type="entry name" value="FAR1_DNA_bnd_dom"/>
</dbReference>
<organism evidence="3 4">
    <name type="scientific">Pisum sativum</name>
    <name type="common">Garden pea</name>
    <name type="synonym">Lathyrus oleraceus</name>
    <dbReference type="NCBI Taxonomy" id="3888"/>
    <lineage>
        <taxon>Eukaryota</taxon>
        <taxon>Viridiplantae</taxon>
        <taxon>Streptophyta</taxon>
        <taxon>Embryophyta</taxon>
        <taxon>Tracheophyta</taxon>
        <taxon>Spermatophyta</taxon>
        <taxon>Magnoliopsida</taxon>
        <taxon>eudicotyledons</taxon>
        <taxon>Gunneridae</taxon>
        <taxon>Pentapetalae</taxon>
        <taxon>rosids</taxon>
        <taxon>fabids</taxon>
        <taxon>Fabales</taxon>
        <taxon>Fabaceae</taxon>
        <taxon>Papilionoideae</taxon>
        <taxon>50 kb inversion clade</taxon>
        <taxon>NPAAA clade</taxon>
        <taxon>Hologalegina</taxon>
        <taxon>IRL clade</taxon>
        <taxon>Fabeae</taxon>
        <taxon>Lathyrus</taxon>
    </lineage>
</organism>
<sequence length="278" mass="31954">MDDGDVDGHEIMQANYQALNEIIHENGRVNLDSELDIVNDGCLDIIEYDNVVVDEDFEFVGGEYDYEDGEFDGCEYDGEAGSGDVGGDESWNTDANNDETDGEEVAYTFYGWFPKMNEFAVRKGQVTKNKDEDVIQQTFFCNLEGFRQDRVEQHKHGPKHEIRCGCGAKFRVHVDIISQKWGYDKVGLLKKDIHNQFSRQRKEMFSNVKGVVRYLIDLRVKDPLMFVAHEVGADGTMQNLFWSDGESQKNYELFGVVLAFNATYKKNKYMSPFVIFWC</sequence>